<evidence type="ECO:0000256" key="5">
    <source>
        <dbReference type="SAM" id="Phobius"/>
    </source>
</evidence>
<evidence type="ECO:0000256" key="1">
    <source>
        <dbReference type="ARBA" id="ARBA00022723"/>
    </source>
</evidence>
<feature type="domain" description="RING-type" evidence="6">
    <location>
        <begin position="105"/>
        <end position="149"/>
    </location>
</feature>
<dbReference type="PANTHER" id="PTHR22894:SF5">
    <property type="entry name" value="RING-TYPE DOMAIN-CONTAINING PROTEIN"/>
    <property type="match status" value="1"/>
</dbReference>
<keyword evidence="1" id="KW-0479">Metal-binding</keyword>
<keyword evidence="8" id="KW-1185">Reference proteome</keyword>
<dbReference type="SUPFAM" id="SSF57850">
    <property type="entry name" value="RING/U-box"/>
    <property type="match status" value="1"/>
</dbReference>
<dbReference type="InParanoid" id="G0MUS7"/>
<evidence type="ECO:0000256" key="3">
    <source>
        <dbReference type="ARBA" id="ARBA00022833"/>
    </source>
</evidence>
<dbReference type="PROSITE" id="PS50089">
    <property type="entry name" value="ZF_RING_2"/>
    <property type="match status" value="1"/>
</dbReference>
<dbReference type="GO" id="GO:0008270">
    <property type="term" value="F:zinc ion binding"/>
    <property type="evidence" value="ECO:0007669"/>
    <property type="project" value="UniProtKB-KW"/>
</dbReference>
<sequence length="243" mass="28843">MNPVCNFVPFFALLYLLECMKDLFDVETRPFLERLPSLNPSDSLQAFFVTLTIYVILTLISKRETWRKDRRQARDEHENDEEYQRHRDNLSNRIEETLRERVHECPICLSEATFPVMADCGHVFCCTCIYRYWAQSETYVDPCDCPFCRCTIYMLHRVRWPSSGTSTDDLQVNNAVLDDYNWRFSCRRPMPMNFIEDIVNPNRFRKYFHDFCDWVEDGPIHLFGPPLVVLFGGYVFGIVLKNV</sequence>
<accession>G0MUS7</accession>
<keyword evidence="5" id="KW-1133">Transmembrane helix</keyword>
<reference evidence="8" key="1">
    <citation type="submission" date="2011-07" db="EMBL/GenBank/DDBJ databases">
        <authorList>
            <consortium name="Caenorhabditis brenneri Sequencing and Analysis Consortium"/>
            <person name="Wilson R.K."/>
        </authorList>
    </citation>
    <scope>NUCLEOTIDE SEQUENCE [LARGE SCALE GENOMIC DNA]</scope>
    <source>
        <strain evidence="8">PB2801</strain>
    </source>
</reference>
<gene>
    <name evidence="7" type="ORF">CAEBREN_24370</name>
</gene>
<dbReference type="Gene3D" id="3.30.40.10">
    <property type="entry name" value="Zinc/RING finger domain, C3HC4 (zinc finger)"/>
    <property type="match status" value="1"/>
</dbReference>
<feature type="transmembrane region" description="Helical" evidence="5">
    <location>
        <begin position="43"/>
        <end position="61"/>
    </location>
</feature>
<dbReference type="GO" id="GO:0061630">
    <property type="term" value="F:ubiquitin protein ligase activity"/>
    <property type="evidence" value="ECO:0007669"/>
    <property type="project" value="InterPro"/>
</dbReference>
<dbReference type="InterPro" id="IPR001841">
    <property type="entry name" value="Znf_RING"/>
</dbReference>
<keyword evidence="5" id="KW-0812">Transmembrane</keyword>
<keyword evidence="2 4" id="KW-0863">Zinc-finger</keyword>
<dbReference type="SMART" id="SM00184">
    <property type="entry name" value="RING"/>
    <property type="match status" value="1"/>
</dbReference>
<evidence type="ECO:0000313" key="8">
    <source>
        <dbReference type="Proteomes" id="UP000008068"/>
    </source>
</evidence>
<dbReference type="EMBL" id="GL379813">
    <property type="protein sequence ID" value="EGT44422.1"/>
    <property type="molecule type" value="Genomic_DNA"/>
</dbReference>
<dbReference type="Proteomes" id="UP000008068">
    <property type="component" value="Unassembled WGS sequence"/>
</dbReference>
<keyword evidence="3" id="KW-0862">Zinc</keyword>
<dbReference type="STRING" id="135651.G0MUS7"/>
<dbReference type="PANTHER" id="PTHR22894">
    <property type="entry name" value="RING-TYPE DOMAIN-CONTAINING PROTEIN"/>
    <property type="match status" value="1"/>
</dbReference>
<dbReference type="InterPro" id="IPR027370">
    <property type="entry name" value="Znf-RING_euk"/>
</dbReference>
<dbReference type="Pfam" id="PF13445">
    <property type="entry name" value="zf-RING_UBOX"/>
    <property type="match status" value="1"/>
</dbReference>
<dbReference type="InterPro" id="IPR013083">
    <property type="entry name" value="Znf_RING/FYVE/PHD"/>
</dbReference>
<dbReference type="PROSITE" id="PS00518">
    <property type="entry name" value="ZF_RING_1"/>
    <property type="match status" value="1"/>
</dbReference>
<evidence type="ECO:0000313" key="7">
    <source>
        <dbReference type="EMBL" id="EGT44422.1"/>
    </source>
</evidence>
<dbReference type="HOGENOM" id="CLU_1143419_0_0_1"/>
<evidence type="ECO:0000256" key="4">
    <source>
        <dbReference type="PROSITE-ProRule" id="PRU00175"/>
    </source>
</evidence>
<dbReference type="OrthoDB" id="9049620at2759"/>
<evidence type="ECO:0000259" key="6">
    <source>
        <dbReference type="PROSITE" id="PS50089"/>
    </source>
</evidence>
<protein>
    <recommendedName>
        <fullName evidence="6">RING-type domain-containing protein</fullName>
    </recommendedName>
</protein>
<keyword evidence="5" id="KW-0472">Membrane</keyword>
<evidence type="ECO:0000256" key="2">
    <source>
        <dbReference type="ARBA" id="ARBA00022771"/>
    </source>
</evidence>
<dbReference type="AlphaFoldDB" id="G0MUS7"/>
<organism evidence="8">
    <name type="scientific">Caenorhabditis brenneri</name>
    <name type="common">Nematode worm</name>
    <dbReference type="NCBI Taxonomy" id="135651"/>
    <lineage>
        <taxon>Eukaryota</taxon>
        <taxon>Metazoa</taxon>
        <taxon>Ecdysozoa</taxon>
        <taxon>Nematoda</taxon>
        <taxon>Chromadorea</taxon>
        <taxon>Rhabditida</taxon>
        <taxon>Rhabditina</taxon>
        <taxon>Rhabditomorpha</taxon>
        <taxon>Rhabditoidea</taxon>
        <taxon>Rhabditidae</taxon>
        <taxon>Peloderinae</taxon>
        <taxon>Caenorhabditis</taxon>
    </lineage>
</organism>
<name>G0MUS7_CAEBE</name>
<dbReference type="eggNOG" id="KOG2164">
    <property type="taxonomic scope" value="Eukaryota"/>
</dbReference>
<proteinExistence type="predicted"/>
<dbReference type="InterPro" id="IPR017907">
    <property type="entry name" value="Znf_RING_CS"/>
</dbReference>
<dbReference type="InterPro" id="IPR038896">
    <property type="entry name" value="RNF170"/>
</dbReference>